<accession>A0AAV4MYV0</accession>
<name>A0AAV4MYV0_CAEEX</name>
<dbReference type="AlphaFoldDB" id="A0AAV4MYV0"/>
<keyword evidence="3" id="KW-0677">Repeat</keyword>
<gene>
    <name evidence="5" type="primary">WDR63_3</name>
    <name evidence="5" type="ORF">CEXT_45681</name>
</gene>
<dbReference type="Gene3D" id="2.130.10.10">
    <property type="entry name" value="YVTN repeat-like/Quinoprotein amine dehydrogenase"/>
    <property type="match status" value="1"/>
</dbReference>
<organism evidence="5 6">
    <name type="scientific">Caerostris extrusa</name>
    <name type="common">Bark spider</name>
    <name type="synonym">Caerostris bankana</name>
    <dbReference type="NCBI Taxonomy" id="172846"/>
    <lineage>
        <taxon>Eukaryota</taxon>
        <taxon>Metazoa</taxon>
        <taxon>Ecdysozoa</taxon>
        <taxon>Arthropoda</taxon>
        <taxon>Chelicerata</taxon>
        <taxon>Arachnida</taxon>
        <taxon>Araneae</taxon>
        <taxon>Araneomorphae</taxon>
        <taxon>Entelegynae</taxon>
        <taxon>Araneoidea</taxon>
        <taxon>Araneidae</taxon>
        <taxon>Caerostris</taxon>
    </lineage>
</organism>
<dbReference type="EMBL" id="BPLR01020286">
    <property type="protein sequence ID" value="GIX76893.1"/>
    <property type="molecule type" value="Genomic_DNA"/>
</dbReference>
<dbReference type="InterPro" id="IPR015943">
    <property type="entry name" value="WD40/YVTN_repeat-like_dom_sf"/>
</dbReference>
<protein>
    <submittedName>
        <fullName evidence="5">WD repeat-containing protein 63</fullName>
    </submittedName>
</protein>
<dbReference type="SUPFAM" id="SSF50978">
    <property type="entry name" value="WD40 repeat-like"/>
    <property type="match status" value="1"/>
</dbReference>
<evidence type="ECO:0000256" key="1">
    <source>
        <dbReference type="ARBA" id="ARBA00022490"/>
    </source>
</evidence>
<evidence type="ECO:0000256" key="3">
    <source>
        <dbReference type="ARBA" id="ARBA00022737"/>
    </source>
</evidence>
<proteinExistence type="predicted"/>
<dbReference type="GO" id="GO:0036159">
    <property type="term" value="P:inner dynein arm assembly"/>
    <property type="evidence" value="ECO:0007669"/>
    <property type="project" value="TreeGrafter"/>
</dbReference>
<dbReference type="GO" id="GO:0036156">
    <property type="term" value="C:inner dynein arm"/>
    <property type="evidence" value="ECO:0007669"/>
    <property type="project" value="TreeGrafter"/>
</dbReference>
<evidence type="ECO:0000313" key="6">
    <source>
        <dbReference type="Proteomes" id="UP001054945"/>
    </source>
</evidence>
<dbReference type="GO" id="GO:0045503">
    <property type="term" value="F:dynein light chain binding"/>
    <property type="evidence" value="ECO:0007669"/>
    <property type="project" value="TreeGrafter"/>
</dbReference>
<sequence>NVPVYLRERRAYITSGQWSPTRPALFLLGFQDGSIEVWDLLQNHYYPFVKLFMATSPIKFLSIQSMTENQHLVAAGDSKGIVYTMDLLPSLWIPTENELEKVNQMIEKKSPQDTETQSPESIGEPAVPERIPVPEHKPPTQLEEVQLGEEEVMTSSHGEFSTLEKEALTFLDMAEEEIIISEEE</sequence>
<keyword evidence="2" id="KW-0853">WD repeat</keyword>
<dbReference type="PANTHER" id="PTHR12442">
    <property type="entry name" value="DYNEIN INTERMEDIATE CHAIN"/>
    <property type="match status" value="1"/>
</dbReference>
<evidence type="ECO:0000256" key="4">
    <source>
        <dbReference type="SAM" id="MobiDB-lite"/>
    </source>
</evidence>
<keyword evidence="6" id="KW-1185">Reference proteome</keyword>
<evidence type="ECO:0000256" key="2">
    <source>
        <dbReference type="ARBA" id="ARBA00022574"/>
    </source>
</evidence>
<reference evidence="5 6" key="1">
    <citation type="submission" date="2021-06" db="EMBL/GenBank/DDBJ databases">
        <title>Caerostris extrusa draft genome.</title>
        <authorList>
            <person name="Kono N."/>
            <person name="Arakawa K."/>
        </authorList>
    </citation>
    <scope>NUCLEOTIDE SEQUENCE [LARGE SCALE GENOMIC DNA]</scope>
</reference>
<dbReference type="InterPro" id="IPR050687">
    <property type="entry name" value="Dynein_IC"/>
</dbReference>
<keyword evidence="1" id="KW-0963">Cytoplasm</keyword>
<dbReference type="GO" id="GO:0045504">
    <property type="term" value="F:dynein heavy chain binding"/>
    <property type="evidence" value="ECO:0007669"/>
    <property type="project" value="TreeGrafter"/>
</dbReference>
<dbReference type="GO" id="GO:0060294">
    <property type="term" value="P:cilium movement involved in cell motility"/>
    <property type="evidence" value="ECO:0007669"/>
    <property type="project" value="TreeGrafter"/>
</dbReference>
<dbReference type="PANTHER" id="PTHR12442:SF5">
    <property type="entry name" value="DYNEIN AXONEMAL INTERMEDIATE CHAIN 3"/>
    <property type="match status" value="1"/>
</dbReference>
<feature type="region of interest" description="Disordered" evidence="4">
    <location>
        <begin position="108"/>
        <end position="141"/>
    </location>
</feature>
<dbReference type="InterPro" id="IPR036322">
    <property type="entry name" value="WD40_repeat_dom_sf"/>
</dbReference>
<feature type="non-terminal residue" evidence="5">
    <location>
        <position position="1"/>
    </location>
</feature>
<dbReference type="Proteomes" id="UP001054945">
    <property type="component" value="Unassembled WGS sequence"/>
</dbReference>
<comment type="caution">
    <text evidence="5">The sequence shown here is derived from an EMBL/GenBank/DDBJ whole genome shotgun (WGS) entry which is preliminary data.</text>
</comment>
<evidence type="ECO:0000313" key="5">
    <source>
        <dbReference type="EMBL" id="GIX76893.1"/>
    </source>
</evidence>